<proteinExistence type="predicted"/>
<accession>A0A916WE43</accession>
<organism evidence="1 2">
    <name type="scientific">Polaromonas eurypsychrophila</name>
    <dbReference type="NCBI Taxonomy" id="1614635"/>
    <lineage>
        <taxon>Bacteria</taxon>
        <taxon>Pseudomonadati</taxon>
        <taxon>Pseudomonadota</taxon>
        <taxon>Betaproteobacteria</taxon>
        <taxon>Burkholderiales</taxon>
        <taxon>Comamonadaceae</taxon>
        <taxon>Polaromonas</taxon>
    </lineage>
</organism>
<evidence type="ECO:0000313" key="2">
    <source>
        <dbReference type="Proteomes" id="UP000620596"/>
    </source>
</evidence>
<dbReference type="RefSeq" id="WP_229676193.1">
    <property type="nucleotide sequence ID" value="NZ_BMIG01000003.1"/>
</dbReference>
<sequence>MENGAYDKDGPSVHMTPEESIRAFQDLRAKTLYNVHKHTFDLAFHPWREPMDRLAELAARQGIDLPIDPAPAPTRQTRPRRKGASFALRFVHEPTFPQTRLAHPAA</sequence>
<dbReference type="Proteomes" id="UP000620596">
    <property type="component" value="Unassembled WGS sequence"/>
</dbReference>
<name>A0A916WE43_9BURK</name>
<evidence type="ECO:0000313" key="1">
    <source>
        <dbReference type="EMBL" id="GGA91123.1"/>
    </source>
</evidence>
<dbReference type="EMBL" id="BMIG01000003">
    <property type="protein sequence ID" value="GGA91123.1"/>
    <property type="molecule type" value="Genomic_DNA"/>
</dbReference>
<dbReference type="AlphaFoldDB" id="A0A916WE43"/>
<reference evidence="1" key="1">
    <citation type="journal article" date="2014" name="Int. J. Syst. Evol. Microbiol.">
        <title>Complete genome sequence of Corynebacterium casei LMG S-19264T (=DSM 44701T), isolated from a smear-ripened cheese.</title>
        <authorList>
            <consortium name="US DOE Joint Genome Institute (JGI-PGF)"/>
            <person name="Walter F."/>
            <person name="Albersmeier A."/>
            <person name="Kalinowski J."/>
            <person name="Ruckert C."/>
        </authorList>
    </citation>
    <scope>NUCLEOTIDE SEQUENCE</scope>
    <source>
        <strain evidence="1">CGMCC 1.15322</strain>
    </source>
</reference>
<dbReference type="Gene3D" id="3.60.15.10">
    <property type="entry name" value="Ribonuclease Z/Hydroxyacylglutathione hydrolase-like"/>
    <property type="match status" value="1"/>
</dbReference>
<keyword evidence="2" id="KW-1185">Reference proteome</keyword>
<comment type="caution">
    <text evidence="1">The sequence shown here is derived from an EMBL/GenBank/DDBJ whole genome shotgun (WGS) entry which is preliminary data.</text>
</comment>
<gene>
    <name evidence="1" type="ORF">GCM10011496_09990</name>
</gene>
<dbReference type="InterPro" id="IPR036866">
    <property type="entry name" value="RibonucZ/Hydroxyglut_hydro"/>
</dbReference>
<protein>
    <submittedName>
        <fullName evidence="1">Uncharacterized protein</fullName>
    </submittedName>
</protein>
<reference evidence="1" key="2">
    <citation type="submission" date="2020-09" db="EMBL/GenBank/DDBJ databases">
        <authorList>
            <person name="Sun Q."/>
            <person name="Zhou Y."/>
        </authorList>
    </citation>
    <scope>NUCLEOTIDE SEQUENCE</scope>
    <source>
        <strain evidence="1">CGMCC 1.15322</strain>
    </source>
</reference>